<dbReference type="AlphaFoldDB" id="A0A6A4HNU9"/>
<evidence type="ECO:0000313" key="3">
    <source>
        <dbReference type="EMBL" id="KAE9399420.1"/>
    </source>
</evidence>
<feature type="region of interest" description="Disordered" evidence="1">
    <location>
        <begin position="140"/>
        <end position="177"/>
    </location>
</feature>
<evidence type="ECO:0000313" key="4">
    <source>
        <dbReference type="Proteomes" id="UP000799118"/>
    </source>
</evidence>
<keyword evidence="2" id="KW-0732">Signal</keyword>
<keyword evidence="4" id="KW-1185">Reference proteome</keyword>
<accession>A0A6A4HNU9</accession>
<dbReference type="EMBL" id="ML769470">
    <property type="protein sequence ID" value="KAE9399420.1"/>
    <property type="molecule type" value="Genomic_DNA"/>
</dbReference>
<evidence type="ECO:0000256" key="2">
    <source>
        <dbReference type="SAM" id="SignalP"/>
    </source>
</evidence>
<organism evidence="3 4">
    <name type="scientific">Gymnopus androsaceus JB14</name>
    <dbReference type="NCBI Taxonomy" id="1447944"/>
    <lineage>
        <taxon>Eukaryota</taxon>
        <taxon>Fungi</taxon>
        <taxon>Dikarya</taxon>
        <taxon>Basidiomycota</taxon>
        <taxon>Agaricomycotina</taxon>
        <taxon>Agaricomycetes</taxon>
        <taxon>Agaricomycetidae</taxon>
        <taxon>Agaricales</taxon>
        <taxon>Marasmiineae</taxon>
        <taxon>Omphalotaceae</taxon>
        <taxon>Gymnopus</taxon>
    </lineage>
</organism>
<feature type="compositionally biased region" description="Low complexity" evidence="1">
    <location>
        <begin position="140"/>
        <end position="176"/>
    </location>
</feature>
<feature type="chain" id="PRO_5025549311" evidence="2">
    <location>
        <begin position="20"/>
        <end position="459"/>
    </location>
</feature>
<sequence>MSIAKLFLSCSAAVYWVSGGGYISVSGATAVFTDVTVTSMGTTAVITGTYIQPAVVNYYNFTIVESSGGYWESAVKSVSATNTVASYGEYESCSFNGDGGSSVLCTDIFRTVTRSGVETFTETFKGSTVPLTVMTVTAVPSSTGSGSVVTPTSSSNAATPTSSSNAVTPTSSSNAAMSSQQGSCWKMGLYVSMLSGLMTPQPRVHVHVKLPPSSNPPEPIHMETSSKLNTGQRSSTKQPFCLVGAVPTPTSTVTVYGTVASQFASISETPISGGIGTIDVSTLGVSTGSDGTETTYSIGEYLSVPDTPFTTQTITEGPTGQTETTTAFFPADVFTENCEMNSLDNAYSNNPFLVTLVESSGGFWASFSSFASGTGQAFYETCTFDANGGMSASCMEINYFATSSGSLRTTATSFEASKTPLVVLPVPTSSSNTAISTSQGPYWKMGLYVSMLCMVVLVV</sequence>
<evidence type="ECO:0000256" key="1">
    <source>
        <dbReference type="SAM" id="MobiDB-lite"/>
    </source>
</evidence>
<reference evidence="3" key="1">
    <citation type="journal article" date="2019" name="Environ. Microbiol.">
        <title>Fungal ecological strategies reflected in gene transcription - a case study of two litter decomposers.</title>
        <authorList>
            <person name="Barbi F."/>
            <person name="Kohler A."/>
            <person name="Barry K."/>
            <person name="Baskaran P."/>
            <person name="Daum C."/>
            <person name="Fauchery L."/>
            <person name="Ihrmark K."/>
            <person name="Kuo A."/>
            <person name="LaButti K."/>
            <person name="Lipzen A."/>
            <person name="Morin E."/>
            <person name="Grigoriev I.V."/>
            <person name="Henrissat B."/>
            <person name="Lindahl B."/>
            <person name="Martin F."/>
        </authorList>
    </citation>
    <scope>NUCLEOTIDE SEQUENCE</scope>
    <source>
        <strain evidence="3">JB14</strain>
    </source>
</reference>
<protein>
    <submittedName>
        <fullName evidence="3">Uncharacterized protein</fullName>
    </submittedName>
</protein>
<gene>
    <name evidence="3" type="ORF">BT96DRAFT_939489</name>
</gene>
<name>A0A6A4HNU9_9AGAR</name>
<dbReference type="Proteomes" id="UP000799118">
    <property type="component" value="Unassembled WGS sequence"/>
</dbReference>
<feature type="signal peptide" evidence="2">
    <location>
        <begin position="1"/>
        <end position="19"/>
    </location>
</feature>
<proteinExistence type="predicted"/>